<feature type="signal peptide" evidence="1">
    <location>
        <begin position="1"/>
        <end position="27"/>
    </location>
</feature>
<keyword evidence="1" id="KW-0732">Signal</keyword>
<dbReference type="AlphaFoldDB" id="A0A315Z835"/>
<accession>A0A315Z835</accession>
<dbReference type="Proteomes" id="UP000245535">
    <property type="component" value="Unassembled WGS sequence"/>
</dbReference>
<dbReference type="OrthoDB" id="973569at2"/>
<protein>
    <submittedName>
        <fullName evidence="2">Uncharacterized protein</fullName>
    </submittedName>
</protein>
<reference evidence="2 3" key="1">
    <citation type="submission" date="2018-03" db="EMBL/GenBank/DDBJ databases">
        <title>Genomic Encyclopedia of Archaeal and Bacterial Type Strains, Phase II (KMG-II): from individual species to whole genera.</title>
        <authorList>
            <person name="Goeker M."/>
        </authorList>
    </citation>
    <scope>NUCLEOTIDE SEQUENCE [LARGE SCALE GENOMIC DNA]</scope>
    <source>
        <strain evidence="2 3">DSM 28229</strain>
    </source>
</reference>
<comment type="caution">
    <text evidence="2">The sequence shown here is derived from an EMBL/GenBank/DDBJ whole genome shotgun (WGS) entry which is preliminary data.</text>
</comment>
<dbReference type="EMBL" id="QGDO01000005">
    <property type="protein sequence ID" value="PWJ40211.1"/>
    <property type="molecule type" value="Genomic_DNA"/>
</dbReference>
<evidence type="ECO:0000256" key="1">
    <source>
        <dbReference type="SAM" id="SignalP"/>
    </source>
</evidence>
<feature type="chain" id="PRO_5016436208" evidence="1">
    <location>
        <begin position="28"/>
        <end position="522"/>
    </location>
</feature>
<evidence type="ECO:0000313" key="2">
    <source>
        <dbReference type="EMBL" id="PWJ40211.1"/>
    </source>
</evidence>
<name>A0A315Z835_SEDFL</name>
<proteinExistence type="predicted"/>
<keyword evidence="3" id="KW-1185">Reference proteome</keyword>
<evidence type="ECO:0000313" key="3">
    <source>
        <dbReference type="Proteomes" id="UP000245535"/>
    </source>
</evidence>
<dbReference type="RefSeq" id="WP_109620736.1">
    <property type="nucleotide sequence ID" value="NZ_QGDO01000005.1"/>
</dbReference>
<dbReference type="PROSITE" id="PS51257">
    <property type="entry name" value="PROKAR_LIPOPROTEIN"/>
    <property type="match status" value="1"/>
</dbReference>
<sequence length="522" mass="57885">MILKKIKSTLALALTCLLFSSSCSSFFDGVNIIVTLKEEVQPIATLQIMDAVTGEVPNNLTLTLSGADKSSIVNFNGGKNFNVNEQGIITFAIQHSSENVERVDFDVTVNANGYVSSSLHISFYGEEINSYVLGLVHPDNTPEGVYATAPQIENSSDGITANTVISASPEQAPETTAYIQIAEGTQVFAQNGNQIEGDLEVKLVYFDPTSEEALRAFPGGLEVYANIDNNEPEAGVFTSAGLVNITMESGGKSVKTFSESILVDIEINSEIYNPEEGRTIREGDEIPYWSMSTSTNQWELEGTTVVELNSQSGKLYARMEVDHLSYWNLDWFSSANCTQNSRVIINLNNLPEGYYPCGLENTETGLIFRYAWKYLKDGDAITFYNTPQSMNVRLHVFENGVCNRNSMAISEEFAICGEVNKVLNLNATTSTPDVVNFDLKAECIDNPDISARPNTPIYFKSSDCRYWQYLGYMYNGKMTTSQLVIGKTYEFWTVYSDVFTYLVPSSNIEYVYQYAESPCNSN</sequence>
<organism evidence="2 3">
    <name type="scientific">Sediminitomix flava</name>
    <dbReference type="NCBI Taxonomy" id="379075"/>
    <lineage>
        <taxon>Bacteria</taxon>
        <taxon>Pseudomonadati</taxon>
        <taxon>Bacteroidota</taxon>
        <taxon>Cytophagia</taxon>
        <taxon>Cytophagales</taxon>
        <taxon>Flammeovirgaceae</taxon>
        <taxon>Sediminitomix</taxon>
    </lineage>
</organism>
<gene>
    <name evidence="2" type="ORF">BC781_105279</name>
</gene>